<dbReference type="SUPFAM" id="SSF47473">
    <property type="entry name" value="EF-hand"/>
    <property type="match status" value="1"/>
</dbReference>
<feature type="domain" description="EF-hand" evidence="3">
    <location>
        <begin position="21"/>
        <end position="56"/>
    </location>
</feature>
<dbReference type="EMBL" id="CAJOBC010002675">
    <property type="protein sequence ID" value="CAF3745349.1"/>
    <property type="molecule type" value="Genomic_DNA"/>
</dbReference>
<evidence type="ECO:0000259" key="3">
    <source>
        <dbReference type="PROSITE" id="PS50222"/>
    </source>
</evidence>
<feature type="compositionally biased region" description="Pro residues" evidence="2">
    <location>
        <begin position="251"/>
        <end position="261"/>
    </location>
</feature>
<evidence type="ECO:0000256" key="2">
    <source>
        <dbReference type="SAM" id="MobiDB-lite"/>
    </source>
</evidence>
<dbReference type="InterPro" id="IPR018247">
    <property type="entry name" value="EF_Hand_1_Ca_BS"/>
</dbReference>
<dbReference type="Proteomes" id="UP000681722">
    <property type="component" value="Unassembled WGS sequence"/>
</dbReference>
<protein>
    <recommendedName>
        <fullName evidence="3">EF-hand domain-containing protein</fullName>
    </recommendedName>
</protein>
<sequence>MSNYSYSSYQSSSGGGAGGYGGFDVAKAMFTQADVNRDGTIDQNEFQQWASDAAHGGAGGYGQSSSGYGYDSSSSGFGAGEADLSGGYAGSGYGSGAAGFSGYDSSSAGYSSGGISGHGGVSGTGAGRHCFITTYHFIYFTLIIDHDDQLCMKSALYMNTAKGLVVHHHMTAQSIHLRGQGFGGVSGSNLYQDSNPQIIRRPAPGGGVTYKQNILVRFLQPPPIPPPGPLIIREVRPPQPPALPPLRIRQQPPPRPAPPPLILRERPPVPPASLTQKIIIRRLPALPVPPRSVIIERLPPLPPKPRDIIIERWIPYGRQAKRRTIVQRANAAQQYARPRNIIIQYEPIQARVVRQFQRLGVQQENPQSYVQRYGASLQDAASLLQAARQAGVVEDISVPGGAAIG</sequence>
<proteinExistence type="predicted"/>
<gene>
    <name evidence="4" type="ORF">SRO942_LOCUS12306</name>
</gene>
<comment type="caution">
    <text evidence="4">The sequence shown here is derived from an EMBL/GenBank/DDBJ whole genome shotgun (WGS) entry which is preliminary data.</text>
</comment>
<dbReference type="InterPro" id="IPR011992">
    <property type="entry name" value="EF-hand-dom_pair"/>
</dbReference>
<dbReference type="AlphaFoldDB" id="A0A8S2INA6"/>
<accession>A0A8S2INA6</accession>
<evidence type="ECO:0000313" key="5">
    <source>
        <dbReference type="Proteomes" id="UP000681722"/>
    </source>
</evidence>
<dbReference type="PROSITE" id="PS50222">
    <property type="entry name" value="EF_HAND_2"/>
    <property type="match status" value="1"/>
</dbReference>
<evidence type="ECO:0000256" key="1">
    <source>
        <dbReference type="ARBA" id="ARBA00022837"/>
    </source>
</evidence>
<feature type="region of interest" description="Disordered" evidence="2">
    <location>
        <begin position="241"/>
        <end position="267"/>
    </location>
</feature>
<keyword evidence="1" id="KW-0106">Calcium</keyword>
<dbReference type="PROSITE" id="PS00018">
    <property type="entry name" value="EF_HAND_1"/>
    <property type="match status" value="1"/>
</dbReference>
<name>A0A8S2INA6_9BILA</name>
<dbReference type="OrthoDB" id="10067099at2759"/>
<dbReference type="GO" id="GO:0005509">
    <property type="term" value="F:calcium ion binding"/>
    <property type="evidence" value="ECO:0007669"/>
    <property type="project" value="InterPro"/>
</dbReference>
<organism evidence="4 5">
    <name type="scientific">Didymodactylos carnosus</name>
    <dbReference type="NCBI Taxonomy" id="1234261"/>
    <lineage>
        <taxon>Eukaryota</taxon>
        <taxon>Metazoa</taxon>
        <taxon>Spiralia</taxon>
        <taxon>Gnathifera</taxon>
        <taxon>Rotifera</taxon>
        <taxon>Eurotatoria</taxon>
        <taxon>Bdelloidea</taxon>
        <taxon>Philodinida</taxon>
        <taxon>Philodinidae</taxon>
        <taxon>Didymodactylos</taxon>
    </lineage>
</organism>
<dbReference type="InterPro" id="IPR002048">
    <property type="entry name" value="EF_hand_dom"/>
</dbReference>
<reference evidence="4" key="1">
    <citation type="submission" date="2021-02" db="EMBL/GenBank/DDBJ databases">
        <authorList>
            <person name="Nowell W R."/>
        </authorList>
    </citation>
    <scope>NUCLEOTIDE SEQUENCE</scope>
</reference>
<feature type="non-terminal residue" evidence="4">
    <location>
        <position position="1"/>
    </location>
</feature>
<evidence type="ECO:0000313" key="4">
    <source>
        <dbReference type="EMBL" id="CAF3745349.1"/>
    </source>
</evidence>